<dbReference type="InterPro" id="IPR017459">
    <property type="entry name" value="Glycosyl_Trfase_fam3_N_dom"/>
</dbReference>
<dbReference type="OrthoDB" id="9806430at2"/>
<name>A0A0N1N392_9HYPH</name>
<accession>A0A0N1N392</accession>
<evidence type="ECO:0000256" key="5">
    <source>
        <dbReference type="ARBA" id="ARBA00022822"/>
    </source>
</evidence>
<keyword evidence="4 9" id="KW-0808">Transferase</keyword>
<feature type="binding site" evidence="9">
    <location>
        <position position="226"/>
    </location>
    <ligand>
        <name>Mg(2+)</name>
        <dbReference type="ChEBI" id="CHEBI:18420"/>
        <label>2</label>
    </ligand>
</feature>
<dbReference type="PATRIC" id="fig|1526658.3.peg.3392"/>
<dbReference type="Pfam" id="PF00591">
    <property type="entry name" value="Glycos_transf_3"/>
    <property type="match status" value="1"/>
</dbReference>
<dbReference type="GO" id="GO:0000162">
    <property type="term" value="P:L-tryptophan biosynthetic process"/>
    <property type="evidence" value="ECO:0007669"/>
    <property type="project" value="UniProtKB-UniRule"/>
</dbReference>
<evidence type="ECO:0000256" key="1">
    <source>
        <dbReference type="ARBA" id="ARBA00004907"/>
    </source>
</evidence>
<dbReference type="InterPro" id="IPR036320">
    <property type="entry name" value="Glycosyl_Trfase_fam3_N_dom_sf"/>
</dbReference>
<dbReference type="HAMAP" id="MF_00211">
    <property type="entry name" value="TrpD"/>
    <property type="match status" value="1"/>
</dbReference>
<gene>
    <name evidence="9" type="primary">trpD</name>
    <name evidence="12" type="ORF">AE618_05245</name>
</gene>
<feature type="binding site" evidence="9">
    <location>
        <position position="121"/>
    </location>
    <ligand>
        <name>5-phospho-alpha-D-ribose 1-diphosphate</name>
        <dbReference type="ChEBI" id="CHEBI:58017"/>
    </ligand>
</feature>
<keyword evidence="13" id="KW-1185">Reference proteome</keyword>
<feature type="binding site" evidence="9">
    <location>
        <begin position="109"/>
        <end position="117"/>
    </location>
    <ligand>
        <name>5-phospho-alpha-D-ribose 1-diphosphate</name>
        <dbReference type="ChEBI" id="CHEBI:58017"/>
    </ligand>
</feature>
<reference evidence="12 13" key="1">
    <citation type="submission" date="2015-07" db="EMBL/GenBank/DDBJ databases">
        <title>Whole genome sequencing of Bosea vaviloviae isolated from cave pool.</title>
        <authorList>
            <person name="Tan N.E.H."/>
            <person name="Lee Y.P."/>
            <person name="Gan H.M."/>
            <person name="Barton H."/>
            <person name="Savka M.A."/>
        </authorList>
    </citation>
    <scope>NUCLEOTIDE SEQUENCE [LARGE SCALE GENOMIC DNA]</scope>
    <source>
        <strain evidence="12 13">SD260</strain>
    </source>
</reference>
<dbReference type="Proteomes" id="UP000037822">
    <property type="component" value="Unassembled WGS sequence"/>
</dbReference>
<feature type="binding site" evidence="9">
    <location>
        <position position="81"/>
    </location>
    <ligand>
        <name>5-phospho-alpha-D-ribose 1-diphosphate</name>
        <dbReference type="ChEBI" id="CHEBI:58017"/>
    </ligand>
</feature>
<keyword evidence="9" id="KW-0479">Metal-binding</keyword>
<evidence type="ECO:0000313" key="13">
    <source>
        <dbReference type="Proteomes" id="UP000037822"/>
    </source>
</evidence>
<organism evidence="12 13">
    <name type="scientific">Bosea vaviloviae</name>
    <dbReference type="NCBI Taxonomy" id="1526658"/>
    <lineage>
        <taxon>Bacteria</taxon>
        <taxon>Pseudomonadati</taxon>
        <taxon>Pseudomonadota</taxon>
        <taxon>Alphaproteobacteria</taxon>
        <taxon>Hyphomicrobiales</taxon>
        <taxon>Boseaceae</taxon>
        <taxon>Bosea</taxon>
    </lineage>
</organism>
<keyword evidence="6 9" id="KW-0057">Aromatic amino acid biosynthesis</keyword>
<dbReference type="RefSeq" id="WP_054207961.1">
    <property type="nucleotide sequence ID" value="NZ_LGSZ01000022.1"/>
</dbReference>
<evidence type="ECO:0000259" key="10">
    <source>
        <dbReference type="Pfam" id="PF00591"/>
    </source>
</evidence>
<comment type="similarity">
    <text evidence="8">In the C-terminal section; belongs to the anthranilate phosphoribosyltransferase family.</text>
</comment>
<proteinExistence type="inferred from homology"/>
<dbReference type="InterPro" id="IPR035902">
    <property type="entry name" value="Nuc_phospho_transferase"/>
</dbReference>
<feature type="domain" description="Glycosyl transferase family 3" evidence="10">
    <location>
        <begin position="75"/>
        <end position="324"/>
    </location>
</feature>
<evidence type="ECO:0000259" key="11">
    <source>
        <dbReference type="Pfam" id="PF02885"/>
    </source>
</evidence>
<dbReference type="GO" id="GO:0004048">
    <property type="term" value="F:anthranilate phosphoribosyltransferase activity"/>
    <property type="evidence" value="ECO:0007669"/>
    <property type="project" value="UniProtKB-UniRule"/>
</dbReference>
<comment type="similarity">
    <text evidence="9">Belongs to the anthranilate phosphoribosyltransferase family.</text>
</comment>
<keyword evidence="5 9" id="KW-0822">Tryptophan biosynthesis</keyword>
<dbReference type="FunFam" id="3.40.1030.10:FF:000002">
    <property type="entry name" value="Anthranilate phosphoribosyltransferase"/>
    <property type="match status" value="1"/>
</dbReference>
<evidence type="ECO:0000313" key="12">
    <source>
        <dbReference type="EMBL" id="KPH82298.1"/>
    </source>
</evidence>
<dbReference type="EMBL" id="LGSZ01000022">
    <property type="protein sequence ID" value="KPH82298.1"/>
    <property type="molecule type" value="Genomic_DNA"/>
</dbReference>
<feature type="binding site" evidence="9">
    <location>
        <position position="227"/>
    </location>
    <ligand>
        <name>Mg(2+)</name>
        <dbReference type="ChEBI" id="CHEBI:18420"/>
        <label>1</label>
    </ligand>
</feature>
<evidence type="ECO:0000256" key="8">
    <source>
        <dbReference type="ARBA" id="ARBA00061188"/>
    </source>
</evidence>
<sequence>MDDFKPFIAKVATGASLSRDEARDAFDTILSGGVTNAQAAAFLMALRVRGETVEEITGAVGAMRGKMLTVKAPTDAMDIVGTGGDSSGSYNVSTLAAIITAACGVPVAKHGNRAASSKSGAADVLMALGVKVGLDPEATERCIAQAGVGFMFAPTHHASMRHVAPVRVELGTRTIFNLLGPLSNPAGVRKQLIGAFSETWLEPMVKVLATLGSTRIWAVHGSDGLDEITTTGPTRVVSLQDGKVESFTISPDDVGLPRARPEDLRGGEPAQNAAALRAVLDGQKTAFRDIAAFNAAAALVVAGKAADLSDGLAQATAALDTGKAKATLASLVASSNA</sequence>
<feature type="binding site" evidence="9">
    <location>
        <position position="89"/>
    </location>
    <ligand>
        <name>5-phospho-alpha-D-ribose 1-diphosphate</name>
        <dbReference type="ChEBI" id="CHEBI:58017"/>
    </ligand>
</feature>
<dbReference type="GO" id="GO:0005829">
    <property type="term" value="C:cytosol"/>
    <property type="evidence" value="ECO:0007669"/>
    <property type="project" value="TreeGrafter"/>
</dbReference>
<dbReference type="NCBIfam" id="TIGR01245">
    <property type="entry name" value="trpD"/>
    <property type="match status" value="1"/>
</dbReference>
<evidence type="ECO:0000256" key="2">
    <source>
        <dbReference type="ARBA" id="ARBA00022605"/>
    </source>
</evidence>
<evidence type="ECO:0000256" key="7">
    <source>
        <dbReference type="ARBA" id="ARBA00052328"/>
    </source>
</evidence>
<dbReference type="PANTHER" id="PTHR43285">
    <property type="entry name" value="ANTHRANILATE PHOSPHORIBOSYLTRANSFERASE"/>
    <property type="match status" value="1"/>
</dbReference>
<dbReference type="Pfam" id="PF02885">
    <property type="entry name" value="Glycos_trans_3N"/>
    <property type="match status" value="1"/>
</dbReference>
<comment type="caution">
    <text evidence="12">The sequence shown here is derived from an EMBL/GenBank/DDBJ whole genome shotgun (WGS) entry which is preliminary data.</text>
</comment>
<evidence type="ECO:0000256" key="4">
    <source>
        <dbReference type="ARBA" id="ARBA00022679"/>
    </source>
</evidence>
<dbReference type="SUPFAM" id="SSF52418">
    <property type="entry name" value="Nucleoside phosphorylase/phosphoribosyltransferase catalytic domain"/>
    <property type="match status" value="1"/>
</dbReference>
<dbReference type="Gene3D" id="1.20.970.10">
    <property type="entry name" value="Transferase, Pyrimidine Nucleoside Phosphorylase, Chain C"/>
    <property type="match status" value="1"/>
</dbReference>
<feature type="binding site" evidence="9">
    <location>
        <position position="112"/>
    </location>
    <ligand>
        <name>anthranilate</name>
        <dbReference type="ChEBI" id="CHEBI:16567"/>
        <label>1</label>
    </ligand>
</feature>
<feature type="domain" description="Glycosyl transferase family 3 N-terminal" evidence="11">
    <location>
        <begin position="5"/>
        <end position="65"/>
    </location>
</feature>
<dbReference type="SUPFAM" id="SSF47648">
    <property type="entry name" value="Nucleoside phosphorylase/phosphoribosyltransferase N-terminal domain"/>
    <property type="match status" value="1"/>
</dbReference>
<comment type="function">
    <text evidence="9">Catalyzes the transfer of the phosphoribosyl group of 5-phosphorylribose-1-pyrophosphate (PRPP) to anthranilate to yield N-(5'-phosphoribosyl)-anthranilate (PRA).</text>
</comment>
<dbReference type="PANTHER" id="PTHR43285:SF2">
    <property type="entry name" value="ANTHRANILATE PHOSPHORIBOSYLTRANSFERASE"/>
    <property type="match status" value="1"/>
</dbReference>
<comment type="caution">
    <text evidence="9">Lacks conserved residue(s) required for the propagation of feature annotation.</text>
</comment>
<dbReference type="UniPathway" id="UPA00035">
    <property type="reaction ID" value="UER00041"/>
</dbReference>
<dbReference type="EC" id="2.4.2.18" evidence="9"/>
<comment type="cofactor">
    <cofactor evidence="9">
        <name>Mg(2+)</name>
        <dbReference type="ChEBI" id="CHEBI:18420"/>
    </cofactor>
    <text evidence="9">Binds 2 magnesium ions per monomer.</text>
</comment>
<feature type="binding site" evidence="9">
    <location>
        <begin position="91"/>
        <end position="94"/>
    </location>
    <ligand>
        <name>5-phospho-alpha-D-ribose 1-diphosphate</name>
        <dbReference type="ChEBI" id="CHEBI:58017"/>
    </ligand>
</feature>
<dbReference type="AlphaFoldDB" id="A0A0N1N392"/>
<comment type="catalytic activity">
    <reaction evidence="7 9">
        <text>N-(5-phospho-beta-D-ribosyl)anthranilate + diphosphate = 5-phospho-alpha-D-ribose 1-diphosphate + anthranilate</text>
        <dbReference type="Rhea" id="RHEA:11768"/>
        <dbReference type="ChEBI" id="CHEBI:16567"/>
        <dbReference type="ChEBI" id="CHEBI:18277"/>
        <dbReference type="ChEBI" id="CHEBI:33019"/>
        <dbReference type="ChEBI" id="CHEBI:58017"/>
        <dbReference type="EC" id="2.4.2.18"/>
    </reaction>
</comment>
<comment type="pathway">
    <text evidence="1 9">Amino-acid biosynthesis; L-tryptophan biosynthesis; L-tryptophan from chorismate: step 2/5.</text>
</comment>
<evidence type="ECO:0000256" key="3">
    <source>
        <dbReference type="ARBA" id="ARBA00022676"/>
    </source>
</evidence>
<feature type="binding site" evidence="9">
    <location>
        <position position="93"/>
    </location>
    <ligand>
        <name>Mg(2+)</name>
        <dbReference type="ChEBI" id="CHEBI:18420"/>
        <label>1</label>
    </ligand>
</feature>
<dbReference type="InterPro" id="IPR000312">
    <property type="entry name" value="Glycosyl_Trfase_fam3"/>
</dbReference>
<evidence type="ECO:0000256" key="9">
    <source>
        <dbReference type="HAMAP-Rule" id="MF_00211"/>
    </source>
</evidence>
<feature type="binding site" evidence="9">
    <location>
        <position position="167"/>
    </location>
    <ligand>
        <name>anthranilate</name>
        <dbReference type="ChEBI" id="CHEBI:16567"/>
        <label>2</label>
    </ligand>
</feature>
<feature type="binding site" evidence="9">
    <location>
        <position position="227"/>
    </location>
    <ligand>
        <name>Mg(2+)</name>
        <dbReference type="ChEBI" id="CHEBI:18420"/>
        <label>2</label>
    </ligand>
</feature>
<comment type="subunit">
    <text evidence="9">Homodimer.</text>
</comment>
<evidence type="ECO:0000256" key="6">
    <source>
        <dbReference type="ARBA" id="ARBA00023141"/>
    </source>
</evidence>
<feature type="binding site" evidence="9">
    <location>
        <position position="81"/>
    </location>
    <ligand>
        <name>anthranilate</name>
        <dbReference type="ChEBI" id="CHEBI:16567"/>
        <label>1</label>
    </ligand>
</feature>
<protein>
    <recommendedName>
        <fullName evidence="9">Anthranilate phosphoribosyltransferase</fullName>
        <ecNumber evidence="9">2.4.2.18</ecNumber>
    </recommendedName>
</protein>
<keyword evidence="2 9" id="KW-0028">Amino-acid biosynthesis</keyword>
<keyword evidence="3 9" id="KW-0328">Glycosyltransferase</keyword>
<dbReference type="Gene3D" id="3.40.1030.10">
    <property type="entry name" value="Nucleoside phosphorylase/phosphoribosyltransferase catalytic domain"/>
    <property type="match status" value="1"/>
</dbReference>
<feature type="binding site" evidence="9">
    <location>
        <begin position="84"/>
        <end position="85"/>
    </location>
    <ligand>
        <name>5-phospho-alpha-D-ribose 1-diphosphate</name>
        <dbReference type="ChEBI" id="CHEBI:58017"/>
    </ligand>
</feature>
<dbReference type="GO" id="GO:0000287">
    <property type="term" value="F:magnesium ion binding"/>
    <property type="evidence" value="ECO:0007669"/>
    <property type="project" value="UniProtKB-UniRule"/>
</dbReference>
<dbReference type="InterPro" id="IPR005940">
    <property type="entry name" value="Anthranilate_Pribosyl_Tfrase"/>
</dbReference>
<keyword evidence="9" id="KW-0460">Magnesium</keyword>